<evidence type="ECO:0000256" key="3">
    <source>
        <dbReference type="ARBA" id="ARBA00022676"/>
    </source>
</evidence>
<dbReference type="Gene3D" id="3.90.550.10">
    <property type="entry name" value="Spore Coat Polysaccharide Biosynthesis Protein SpsA, Chain A"/>
    <property type="match status" value="1"/>
</dbReference>
<comment type="similarity">
    <text evidence="2">Belongs to the glycosyltransferase 2 family.</text>
</comment>
<dbReference type="AlphaFoldDB" id="A0A934SJG6"/>
<reference evidence="6" key="1">
    <citation type="submission" date="2021-01" db="EMBL/GenBank/DDBJ databases">
        <title>Lacisediminihabitans sp. nov. strain G11-30, isolated from Antarctic Soil.</title>
        <authorList>
            <person name="Li J."/>
        </authorList>
    </citation>
    <scope>NUCLEOTIDE SEQUENCE</scope>
    <source>
        <strain evidence="6">G11-30</strain>
    </source>
</reference>
<feature type="domain" description="Glycosyltransferase 2-like" evidence="5">
    <location>
        <begin position="15"/>
        <end position="113"/>
    </location>
</feature>
<comment type="pathway">
    <text evidence="1">Cell wall biogenesis; cell wall polysaccharide biosynthesis.</text>
</comment>
<name>A0A934SJG6_9MICO</name>
<evidence type="ECO:0000313" key="6">
    <source>
        <dbReference type="EMBL" id="MBK4346420.1"/>
    </source>
</evidence>
<dbReference type="RefSeq" id="WP_200554751.1">
    <property type="nucleotide sequence ID" value="NZ_JAEPES010000001.1"/>
</dbReference>
<dbReference type="GO" id="GO:0016757">
    <property type="term" value="F:glycosyltransferase activity"/>
    <property type="evidence" value="ECO:0007669"/>
    <property type="project" value="UniProtKB-KW"/>
</dbReference>
<dbReference type="PANTHER" id="PTHR43179">
    <property type="entry name" value="RHAMNOSYLTRANSFERASE WBBL"/>
    <property type="match status" value="1"/>
</dbReference>
<dbReference type="PANTHER" id="PTHR43179:SF12">
    <property type="entry name" value="GALACTOFURANOSYLTRANSFERASE GLFT2"/>
    <property type="match status" value="1"/>
</dbReference>
<sequence>MTESPMDRPSTVIAVVPTFVPDVGVLERLRSLAQQVDSIIVVDDGSPERASVVLDSIDAAGFELIRTGRNSGIASALNTGTRLALERGAHFVLTLDQDSLLPPDYVADCLHAFSLAAPETKVGVVCADRINGAPSIPGSYTPEGLGVVREAIQSGFVIRREVLEQCGLFDARLFIDDVDTEFCLRIARHGWLTVVGPGTDITHSLGEQALLRPFGLQRYINGEPARYQYHRPFRRYYITRNNIDLYLRYLRSSPRWVLSSVRRELSPTFTTIVSGPHRLRHLLAASVGLVHGLARHRGPLSPALAKVLTPGR</sequence>
<dbReference type="Pfam" id="PF00535">
    <property type="entry name" value="Glycos_transf_2"/>
    <property type="match status" value="1"/>
</dbReference>
<evidence type="ECO:0000313" key="7">
    <source>
        <dbReference type="Proteomes" id="UP000636458"/>
    </source>
</evidence>
<protein>
    <submittedName>
        <fullName evidence="6">Glycosyltransferase</fullName>
    </submittedName>
</protein>
<evidence type="ECO:0000259" key="5">
    <source>
        <dbReference type="Pfam" id="PF00535"/>
    </source>
</evidence>
<dbReference type="Proteomes" id="UP000636458">
    <property type="component" value="Unassembled WGS sequence"/>
</dbReference>
<evidence type="ECO:0000256" key="2">
    <source>
        <dbReference type="ARBA" id="ARBA00006739"/>
    </source>
</evidence>
<proteinExistence type="inferred from homology"/>
<keyword evidence="4" id="KW-0808">Transferase</keyword>
<keyword evidence="3" id="KW-0328">Glycosyltransferase</keyword>
<organism evidence="6 7">
    <name type="scientific">Lacisediminihabitans changchengi</name>
    <dbReference type="NCBI Taxonomy" id="2787634"/>
    <lineage>
        <taxon>Bacteria</taxon>
        <taxon>Bacillati</taxon>
        <taxon>Actinomycetota</taxon>
        <taxon>Actinomycetes</taxon>
        <taxon>Micrococcales</taxon>
        <taxon>Microbacteriaceae</taxon>
        <taxon>Lacisediminihabitans</taxon>
    </lineage>
</organism>
<evidence type="ECO:0000256" key="1">
    <source>
        <dbReference type="ARBA" id="ARBA00004776"/>
    </source>
</evidence>
<gene>
    <name evidence="6" type="ORF">IV501_02125</name>
</gene>
<keyword evidence="7" id="KW-1185">Reference proteome</keyword>
<dbReference type="InterPro" id="IPR001173">
    <property type="entry name" value="Glyco_trans_2-like"/>
</dbReference>
<accession>A0A934SJG6</accession>
<dbReference type="InterPro" id="IPR029044">
    <property type="entry name" value="Nucleotide-diphossugar_trans"/>
</dbReference>
<evidence type="ECO:0000256" key="4">
    <source>
        <dbReference type="ARBA" id="ARBA00022679"/>
    </source>
</evidence>
<comment type="caution">
    <text evidence="6">The sequence shown here is derived from an EMBL/GenBank/DDBJ whole genome shotgun (WGS) entry which is preliminary data.</text>
</comment>
<dbReference type="SUPFAM" id="SSF53448">
    <property type="entry name" value="Nucleotide-diphospho-sugar transferases"/>
    <property type="match status" value="1"/>
</dbReference>
<dbReference type="EMBL" id="JAEPES010000001">
    <property type="protein sequence ID" value="MBK4346420.1"/>
    <property type="molecule type" value="Genomic_DNA"/>
</dbReference>